<name>Q1IHV7_KORVE</name>
<evidence type="ECO:0000313" key="1">
    <source>
        <dbReference type="EMBL" id="ABF43543.1"/>
    </source>
</evidence>
<protein>
    <submittedName>
        <fullName evidence="1">Uncharacterized protein</fullName>
    </submittedName>
</protein>
<dbReference type="HOGENOM" id="CLU_1956719_0_0_0"/>
<dbReference type="STRING" id="204669.Acid345_4543"/>
<keyword evidence="2" id="KW-1185">Reference proteome</keyword>
<dbReference type="AlphaFoldDB" id="Q1IHV7"/>
<organism evidence="1 2">
    <name type="scientific">Koribacter versatilis (strain Ellin345)</name>
    <dbReference type="NCBI Taxonomy" id="204669"/>
    <lineage>
        <taxon>Bacteria</taxon>
        <taxon>Pseudomonadati</taxon>
        <taxon>Acidobacteriota</taxon>
        <taxon>Terriglobia</taxon>
        <taxon>Terriglobales</taxon>
        <taxon>Candidatus Korobacteraceae</taxon>
        <taxon>Candidatus Korobacter</taxon>
    </lineage>
</organism>
<proteinExistence type="predicted"/>
<reference evidence="1 2" key="1">
    <citation type="journal article" date="2009" name="Appl. Environ. Microbiol.">
        <title>Three genomes from the phylum Acidobacteria provide insight into the lifestyles of these microorganisms in soils.</title>
        <authorList>
            <person name="Ward N.L."/>
            <person name="Challacombe J.F."/>
            <person name="Janssen P.H."/>
            <person name="Henrissat B."/>
            <person name="Coutinho P.M."/>
            <person name="Wu M."/>
            <person name="Xie G."/>
            <person name="Haft D.H."/>
            <person name="Sait M."/>
            <person name="Badger J."/>
            <person name="Barabote R.D."/>
            <person name="Bradley B."/>
            <person name="Brettin T.S."/>
            <person name="Brinkac L.M."/>
            <person name="Bruce D."/>
            <person name="Creasy T."/>
            <person name="Daugherty S.C."/>
            <person name="Davidsen T.M."/>
            <person name="DeBoy R.T."/>
            <person name="Detter J.C."/>
            <person name="Dodson R.J."/>
            <person name="Durkin A.S."/>
            <person name="Ganapathy A."/>
            <person name="Gwinn-Giglio M."/>
            <person name="Han C.S."/>
            <person name="Khouri H."/>
            <person name="Kiss H."/>
            <person name="Kothari S.P."/>
            <person name="Madupu R."/>
            <person name="Nelson K.E."/>
            <person name="Nelson W.C."/>
            <person name="Paulsen I."/>
            <person name="Penn K."/>
            <person name="Ren Q."/>
            <person name="Rosovitz M.J."/>
            <person name="Selengut J.D."/>
            <person name="Shrivastava S."/>
            <person name="Sullivan S.A."/>
            <person name="Tapia R."/>
            <person name="Thompson L.S."/>
            <person name="Watkins K.L."/>
            <person name="Yang Q."/>
            <person name="Yu C."/>
            <person name="Zafar N."/>
            <person name="Zhou L."/>
            <person name="Kuske C.R."/>
        </authorList>
    </citation>
    <scope>NUCLEOTIDE SEQUENCE [LARGE SCALE GENOMIC DNA]</scope>
    <source>
        <strain evidence="1 2">Ellin345</strain>
    </source>
</reference>
<dbReference type="EnsemblBacteria" id="ABF43543">
    <property type="protein sequence ID" value="ABF43543"/>
    <property type="gene ID" value="Acid345_4543"/>
</dbReference>
<evidence type="ECO:0000313" key="2">
    <source>
        <dbReference type="Proteomes" id="UP000002432"/>
    </source>
</evidence>
<sequence length="128" mass="14251">MSRPIRLHNQQQETPLYLCAFSGDIPVEQMARLGASLGKLPGLTEAYLCETNDQPNRPENADPILVLVVNKELEAGISSYTEALVHRLFPEGPQFEIWITSADTDVVTDVKKVSGPLDLFPEGLTWRM</sequence>
<dbReference type="EMBL" id="CP000360">
    <property type="protein sequence ID" value="ABF43543.1"/>
    <property type="molecule type" value="Genomic_DNA"/>
</dbReference>
<dbReference type="Proteomes" id="UP000002432">
    <property type="component" value="Chromosome"/>
</dbReference>
<accession>Q1IHV7</accession>
<dbReference type="KEGG" id="aba:Acid345_4543"/>
<gene>
    <name evidence="1" type="ordered locus">Acid345_4543</name>
</gene>